<protein>
    <submittedName>
        <fullName evidence="2">Uncharacterized protein</fullName>
    </submittedName>
</protein>
<dbReference type="RefSeq" id="WP_236891529.1">
    <property type="nucleotide sequence ID" value="NZ_AP024488.1"/>
</dbReference>
<feature type="signal peptide" evidence="1">
    <location>
        <begin position="1"/>
        <end position="31"/>
    </location>
</feature>
<feature type="chain" id="PRO_5047475605" evidence="1">
    <location>
        <begin position="32"/>
        <end position="113"/>
    </location>
</feature>
<keyword evidence="1" id="KW-0732">Signal</keyword>
<proteinExistence type="predicted"/>
<organism evidence="2 3">
    <name type="scientific">Desulfoluna limicola</name>
    <dbReference type="NCBI Taxonomy" id="2810562"/>
    <lineage>
        <taxon>Bacteria</taxon>
        <taxon>Pseudomonadati</taxon>
        <taxon>Thermodesulfobacteriota</taxon>
        <taxon>Desulfobacteria</taxon>
        <taxon>Desulfobacterales</taxon>
        <taxon>Desulfolunaceae</taxon>
        <taxon>Desulfoluna</taxon>
    </lineage>
</organism>
<dbReference type="EMBL" id="AP024488">
    <property type="protein sequence ID" value="BCS95264.1"/>
    <property type="molecule type" value="Genomic_DNA"/>
</dbReference>
<name>A0ABN6EZY8_9BACT</name>
<evidence type="ECO:0000313" key="3">
    <source>
        <dbReference type="Proteomes" id="UP001320148"/>
    </source>
</evidence>
<gene>
    <name evidence="2" type="ORF">DSLASN_08960</name>
</gene>
<evidence type="ECO:0000313" key="2">
    <source>
        <dbReference type="EMBL" id="BCS95264.1"/>
    </source>
</evidence>
<sequence length="113" mass="12641">MNGRKQRIHFLPALVMCVCLFLNASMVSVNAQTNVGGNVTAYVNEAAGTWYTGTIDAIDDVRVCVADVNHWFAYDVIFVSRYGFQVTQRSFYEGKKVKVLLGSDYKCSIVMEI</sequence>
<accession>A0ABN6EZY8</accession>
<keyword evidence="3" id="KW-1185">Reference proteome</keyword>
<reference evidence="2 3" key="1">
    <citation type="submission" date="2021-02" db="EMBL/GenBank/DDBJ databases">
        <title>Complete genome of Desulfoluna sp. strain ASN36.</title>
        <authorList>
            <person name="Takahashi A."/>
            <person name="Kojima H."/>
            <person name="Fukui M."/>
        </authorList>
    </citation>
    <scope>NUCLEOTIDE SEQUENCE [LARGE SCALE GENOMIC DNA]</scope>
    <source>
        <strain evidence="2 3">ASN36</strain>
    </source>
</reference>
<dbReference type="Proteomes" id="UP001320148">
    <property type="component" value="Chromosome"/>
</dbReference>
<evidence type="ECO:0000256" key="1">
    <source>
        <dbReference type="SAM" id="SignalP"/>
    </source>
</evidence>